<feature type="domain" description="Heterokaryon incompatibility" evidence="2">
    <location>
        <begin position="284"/>
        <end position="397"/>
    </location>
</feature>
<proteinExistence type="predicted"/>
<evidence type="ECO:0000259" key="2">
    <source>
        <dbReference type="Pfam" id="PF06985"/>
    </source>
</evidence>
<evidence type="ECO:0000313" key="4">
    <source>
        <dbReference type="Proteomes" id="UP000672032"/>
    </source>
</evidence>
<evidence type="ECO:0000313" key="3">
    <source>
        <dbReference type="EMBL" id="QSZ36916.1"/>
    </source>
</evidence>
<dbReference type="AlphaFoldDB" id="A0A8A3PQ29"/>
<dbReference type="Pfam" id="PF06985">
    <property type="entry name" value="HET"/>
    <property type="match status" value="1"/>
</dbReference>
<reference evidence="3" key="1">
    <citation type="submission" date="2020-10" db="EMBL/GenBank/DDBJ databases">
        <title>Genome Sequence of Monilinia vaccinii-corymbosi Sheds Light on Mummy Berry Disease Infection of Blueberry and Mating Type.</title>
        <authorList>
            <person name="Yow A.G."/>
            <person name="Zhang Y."/>
            <person name="Bansal K."/>
            <person name="Eacker S.M."/>
            <person name="Sullivan S."/>
            <person name="Liachko I."/>
            <person name="Cubeta M.A."/>
            <person name="Rollins J.A."/>
            <person name="Ashrafi H."/>
        </authorList>
    </citation>
    <scope>NUCLEOTIDE SEQUENCE</scope>
    <source>
        <strain evidence="3">RL-1</strain>
    </source>
</reference>
<feature type="region of interest" description="Disordered" evidence="1">
    <location>
        <begin position="1"/>
        <end position="38"/>
    </location>
</feature>
<name>A0A8A3PQ29_9HELO</name>
<dbReference type="OrthoDB" id="5125733at2759"/>
<organism evidence="3 4">
    <name type="scientific">Monilinia vaccinii-corymbosi</name>
    <dbReference type="NCBI Taxonomy" id="61207"/>
    <lineage>
        <taxon>Eukaryota</taxon>
        <taxon>Fungi</taxon>
        <taxon>Dikarya</taxon>
        <taxon>Ascomycota</taxon>
        <taxon>Pezizomycotina</taxon>
        <taxon>Leotiomycetes</taxon>
        <taxon>Helotiales</taxon>
        <taxon>Sclerotiniaceae</taxon>
        <taxon>Monilinia</taxon>
    </lineage>
</organism>
<feature type="compositionally biased region" description="Basic and acidic residues" evidence="1">
    <location>
        <begin position="1"/>
        <end position="11"/>
    </location>
</feature>
<gene>
    <name evidence="3" type="ORF">DSL72_009006</name>
</gene>
<dbReference type="EMBL" id="CP063412">
    <property type="protein sequence ID" value="QSZ36916.1"/>
    <property type="molecule type" value="Genomic_DNA"/>
</dbReference>
<dbReference type="InterPro" id="IPR010730">
    <property type="entry name" value="HET"/>
</dbReference>
<dbReference type="PANTHER" id="PTHR33112">
    <property type="entry name" value="DOMAIN PROTEIN, PUTATIVE-RELATED"/>
    <property type="match status" value="1"/>
</dbReference>
<dbReference type="Proteomes" id="UP000672032">
    <property type="component" value="Chromosome 8"/>
</dbReference>
<dbReference type="PANTHER" id="PTHR33112:SF16">
    <property type="entry name" value="HETEROKARYON INCOMPATIBILITY DOMAIN-CONTAINING PROTEIN"/>
    <property type="match status" value="1"/>
</dbReference>
<feature type="compositionally biased region" description="Low complexity" evidence="1">
    <location>
        <begin position="26"/>
        <end position="38"/>
    </location>
</feature>
<evidence type="ECO:0000256" key="1">
    <source>
        <dbReference type="SAM" id="MobiDB-lite"/>
    </source>
</evidence>
<keyword evidence="4" id="KW-1185">Reference proteome</keyword>
<protein>
    <recommendedName>
        <fullName evidence="2">Heterokaryon incompatibility domain-containing protein</fullName>
    </recommendedName>
</protein>
<sequence>MDQNEVHESKPLGEVLSHPSTALQPTRTSSSLSSDTSFSHIDNLQSRRHKFDKFVEAVNNLPQPHHKVGIDCSLCDDVRLETERGRSTDKRVALLWDKCRLEAYLDKGMNRESYKYKGPLRGRQSIEAVLQAAHEGCCLCTLVVQAIAALGEDELENLPLVNLETMKVGDAERYTIGRGEYYSSLVIELYAPAGEPTVPADYGLLYITDDPSPLPFIAPAHEISNSVSESFHRAKGWIANCRETHQKCNVGYIEEPKLPTRIIDFGNSNDSVKLIETEDKAALFAALRYCWGDPAILESTKLTQAKLLDYKENIPMESPPKTLFDAVVITRGLGIPYLWIDSLCIIQDSSIDWQVESSHMSEVYTLAFLVIAATDAKDSNVGCLFENRAKSVRLPYLDEFNRQHALCTLEPNSNLSQRCERAT</sequence>
<accession>A0A8A3PQ29</accession>